<sequence length="258" mass="27620">MKFSLKNKSAVVTGGGSGIGKAICIALAEQGAILHILEMNEENAKETASLIENMGGTAFTYSCNVAVRKEVTAAFEAITAKNPIDILINNAGIAHIGNLEVCQEEDLDRLYDVNIKGVYNCMHASIGSLKETGGVIINMASIASSVGINDRFAYSMTKGAVLTMTYSVAKDYLKDGIRCNCISPGRVHTPFVDGFINKNYPGREKEIFEKLSKTQPIGRMGKPEEVANLAVYLCSEEASFITGTNFPIDGGFVTLNGS</sequence>
<dbReference type="Gene3D" id="3.40.50.720">
    <property type="entry name" value="NAD(P)-binding Rossmann-like Domain"/>
    <property type="match status" value="1"/>
</dbReference>
<comment type="caution">
    <text evidence="2">The sequence shown here is derived from an EMBL/GenBank/DDBJ whole genome shotgun (WGS) entry which is preliminary data.</text>
</comment>
<dbReference type="PANTHER" id="PTHR42760">
    <property type="entry name" value="SHORT-CHAIN DEHYDROGENASES/REDUCTASES FAMILY MEMBER"/>
    <property type="match status" value="1"/>
</dbReference>
<organism evidence="2 3">
    <name type="scientific">Zobellia barbeyronii</name>
    <dbReference type="NCBI Taxonomy" id="2748009"/>
    <lineage>
        <taxon>Bacteria</taxon>
        <taxon>Pseudomonadati</taxon>
        <taxon>Bacteroidota</taxon>
        <taxon>Flavobacteriia</taxon>
        <taxon>Flavobacteriales</taxon>
        <taxon>Flavobacteriaceae</taxon>
        <taxon>Zobellia</taxon>
    </lineage>
</organism>
<dbReference type="CDD" id="cd05233">
    <property type="entry name" value="SDR_c"/>
    <property type="match status" value="1"/>
</dbReference>
<dbReference type="InterPro" id="IPR020904">
    <property type="entry name" value="Sc_DH/Rdtase_CS"/>
</dbReference>
<dbReference type="SUPFAM" id="SSF51735">
    <property type="entry name" value="NAD(P)-binding Rossmann-fold domains"/>
    <property type="match status" value="1"/>
</dbReference>
<dbReference type="InterPro" id="IPR002347">
    <property type="entry name" value="SDR_fam"/>
</dbReference>
<accession>A0ABS5WH38</accession>
<keyword evidence="3" id="KW-1185">Reference proteome</keyword>
<dbReference type="PROSITE" id="PS00061">
    <property type="entry name" value="ADH_SHORT"/>
    <property type="match status" value="1"/>
</dbReference>
<dbReference type="EMBL" id="JACATN010000003">
    <property type="protein sequence ID" value="MBT2161512.1"/>
    <property type="molecule type" value="Genomic_DNA"/>
</dbReference>
<dbReference type="PRINTS" id="PR00080">
    <property type="entry name" value="SDRFAMILY"/>
</dbReference>
<name>A0ABS5WH38_9FLAO</name>
<dbReference type="PANTHER" id="PTHR42760:SF122">
    <property type="entry name" value="NAD(P)-BINDING PROTEIN"/>
    <property type="match status" value="1"/>
</dbReference>
<dbReference type="Pfam" id="PF13561">
    <property type="entry name" value="adh_short_C2"/>
    <property type="match status" value="1"/>
</dbReference>
<dbReference type="RefSeq" id="WP_214611674.1">
    <property type="nucleotide sequence ID" value="NZ_JACATN010000003.1"/>
</dbReference>
<evidence type="ECO:0000313" key="3">
    <source>
        <dbReference type="Proteomes" id="UP000740413"/>
    </source>
</evidence>
<protein>
    <submittedName>
        <fullName evidence="2">SDR family oxidoreductase</fullName>
    </submittedName>
</protein>
<comment type="similarity">
    <text evidence="1">Belongs to the short-chain dehydrogenases/reductases (SDR) family.</text>
</comment>
<proteinExistence type="inferred from homology"/>
<dbReference type="PRINTS" id="PR00081">
    <property type="entry name" value="GDHRDH"/>
</dbReference>
<reference evidence="3" key="1">
    <citation type="submission" date="2023-07" db="EMBL/GenBank/DDBJ databases">
        <title>Zobellia barbeyronii sp. nov., a new marine flavobacterium, isolated from green and red algae.</title>
        <authorList>
            <person name="Nedashkovskaya O.I."/>
            <person name="Otstavnykh N."/>
            <person name="Zhukova N."/>
            <person name="Guzev K."/>
            <person name="Chausova V."/>
            <person name="Tekutyeva L."/>
            <person name="Mikhailov V."/>
            <person name="Isaeva M."/>
        </authorList>
    </citation>
    <scope>NUCLEOTIDE SEQUENCE [LARGE SCALE GENOMIC DNA]</scope>
    <source>
        <strain evidence="3">KMM 6746</strain>
    </source>
</reference>
<evidence type="ECO:0000313" key="2">
    <source>
        <dbReference type="EMBL" id="MBT2161512.1"/>
    </source>
</evidence>
<gene>
    <name evidence="2" type="ORF">HW347_09555</name>
</gene>
<dbReference type="Proteomes" id="UP000740413">
    <property type="component" value="Unassembled WGS sequence"/>
</dbReference>
<evidence type="ECO:0000256" key="1">
    <source>
        <dbReference type="ARBA" id="ARBA00006484"/>
    </source>
</evidence>
<dbReference type="NCBIfam" id="NF005559">
    <property type="entry name" value="PRK07231.1"/>
    <property type="match status" value="1"/>
</dbReference>
<dbReference type="InterPro" id="IPR036291">
    <property type="entry name" value="NAD(P)-bd_dom_sf"/>
</dbReference>